<dbReference type="AlphaFoldDB" id="A0A212SIQ5"/>
<dbReference type="Proteomes" id="UP000198418">
    <property type="component" value="Unassembled WGS sequence"/>
</dbReference>
<evidence type="ECO:0000313" key="3">
    <source>
        <dbReference type="Proteomes" id="UP000198418"/>
    </source>
</evidence>
<evidence type="ECO:0000313" key="2">
    <source>
        <dbReference type="EMBL" id="SNB85467.1"/>
    </source>
</evidence>
<gene>
    <name evidence="2" type="ORF">SAMN06265338_1573</name>
</gene>
<protein>
    <submittedName>
        <fullName evidence="2">Uncharacterized protein</fullName>
    </submittedName>
</protein>
<accession>A0A212SIQ5</accession>
<dbReference type="EMBL" id="FYDG01000057">
    <property type="protein sequence ID" value="SNB85467.1"/>
    <property type="molecule type" value="Genomic_DNA"/>
</dbReference>
<sequence length="32" mass="3361">MTAPAKPAASAKRSSARRLTQKISTTFVDATP</sequence>
<name>A0A212SIQ5_RHOAC</name>
<organism evidence="2 3">
    <name type="scientific">Rhodoblastus acidophilus</name>
    <name type="common">Rhodopseudomonas acidophila</name>
    <dbReference type="NCBI Taxonomy" id="1074"/>
    <lineage>
        <taxon>Bacteria</taxon>
        <taxon>Pseudomonadati</taxon>
        <taxon>Pseudomonadota</taxon>
        <taxon>Alphaproteobacteria</taxon>
        <taxon>Hyphomicrobiales</taxon>
        <taxon>Rhodoblastaceae</taxon>
        <taxon>Rhodoblastus</taxon>
    </lineage>
</organism>
<feature type="compositionally biased region" description="Polar residues" evidence="1">
    <location>
        <begin position="21"/>
        <end position="32"/>
    </location>
</feature>
<reference evidence="3" key="1">
    <citation type="submission" date="2017-06" db="EMBL/GenBank/DDBJ databases">
        <authorList>
            <person name="Varghese N."/>
            <person name="Submissions S."/>
        </authorList>
    </citation>
    <scope>NUCLEOTIDE SEQUENCE [LARGE SCALE GENOMIC DNA]</scope>
    <source>
        <strain evidence="3">DSM 137</strain>
    </source>
</reference>
<feature type="region of interest" description="Disordered" evidence="1">
    <location>
        <begin position="1"/>
        <end position="32"/>
    </location>
</feature>
<evidence type="ECO:0000256" key="1">
    <source>
        <dbReference type="SAM" id="MobiDB-lite"/>
    </source>
</evidence>
<keyword evidence="3" id="KW-1185">Reference proteome</keyword>
<proteinExistence type="predicted"/>
<feature type="compositionally biased region" description="Low complexity" evidence="1">
    <location>
        <begin position="1"/>
        <end position="13"/>
    </location>
</feature>